<evidence type="ECO:0000313" key="1">
    <source>
        <dbReference type="EMBL" id="SVD66878.1"/>
    </source>
</evidence>
<dbReference type="EMBL" id="UINC01165471">
    <property type="protein sequence ID" value="SVD66878.1"/>
    <property type="molecule type" value="Genomic_DNA"/>
</dbReference>
<evidence type="ECO:0008006" key="2">
    <source>
        <dbReference type="Google" id="ProtNLM"/>
    </source>
</evidence>
<feature type="non-terminal residue" evidence="1">
    <location>
        <position position="78"/>
    </location>
</feature>
<proteinExistence type="predicted"/>
<sequence>MNIAFLGRQWLPHTFERMKGLKNRDHNVFLFSWPLDKNLENEDLFLLPYPFSLKIKNIIKYFFRNIIYLRKLIKINKV</sequence>
<name>A0A382X951_9ZZZZ</name>
<accession>A0A382X951</accession>
<gene>
    <name evidence="1" type="ORF">METZ01_LOCUS419732</name>
</gene>
<organism evidence="1">
    <name type="scientific">marine metagenome</name>
    <dbReference type="NCBI Taxonomy" id="408172"/>
    <lineage>
        <taxon>unclassified sequences</taxon>
        <taxon>metagenomes</taxon>
        <taxon>ecological metagenomes</taxon>
    </lineage>
</organism>
<reference evidence="1" key="1">
    <citation type="submission" date="2018-05" db="EMBL/GenBank/DDBJ databases">
        <authorList>
            <person name="Lanie J.A."/>
            <person name="Ng W.-L."/>
            <person name="Kazmierczak K.M."/>
            <person name="Andrzejewski T.M."/>
            <person name="Davidsen T.M."/>
            <person name="Wayne K.J."/>
            <person name="Tettelin H."/>
            <person name="Glass J.I."/>
            <person name="Rusch D."/>
            <person name="Podicherti R."/>
            <person name="Tsui H.-C.T."/>
            <person name="Winkler M.E."/>
        </authorList>
    </citation>
    <scope>NUCLEOTIDE SEQUENCE</scope>
</reference>
<protein>
    <recommendedName>
        <fullName evidence="2">Glycosyltransferase subfamily 4-like N-terminal domain-containing protein</fullName>
    </recommendedName>
</protein>
<dbReference type="AlphaFoldDB" id="A0A382X951"/>